<sequence length="593" mass="62264">MRLAHLIRSSNRCRQPSAIDNQAASQGDFATQTPNLAGFRMLFGLVREQLEILDVRNRGGVKEIVTKILHSSKQSASGDGSGYSALAGRHTDRSRVASCDAAGFESVVWKTSIMAFATETFNDVSPFSGFVLPSRRFRGVLASAVAIGVVTASLAWMVATLATMQTMAVSLSPDRNSLTRVSLAPRTNLPAAESQGQRLVHVTKFSRLHPLLSADQQALSDAVAVAKGNRENATRKLAAAVVQNALRVALANAASRPVIDTTAVAAIAPMTPPIAANEKRVDIALAGSAKPDADRGSGGMAAMAVRAADSASLGDSVVAKAEPVTAEIGPMERAVGVALADAASPQADDVVDFVPPIPSARPIAAAAATQTASLTDDASSEDPFNLVMANAGSSSDEDPLDSVPLPAARPRGMTGSARSAAEQRFRRPSEPVLAYARADDGVTEDAPTFNNAISLPGGHNRVAVYDISAGTVYLPSGERLEAHSGLGNMLDNPRFVSTKNRGPTPPNTYALTLRESMFHGVQALRLTPIAGGTVYGRTGLLAHTYMLGRRGDSNGCVVFKDYRRFLAAFQRGEVNRMVVVPRLSGSSTRVASR</sequence>
<reference evidence="4 5" key="1">
    <citation type="journal article" date="2018" name="Sci. Rep.">
        <title>Rhizobium tumorigenes sp. nov., a novel plant tumorigenic bacterium isolated from cane gall tumors on thornless blackberry.</title>
        <authorList>
            <person name="Kuzmanovi N."/>
            <person name="Smalla K."/>
            <person name="Gronow S."/>
            <person name="PuBawska J."/>
        </authorList>
    </citation>
    <scope>NUCLEOTIDE SEQUENCE [LARGE SCALE GENOMIC DNA]</scope>
    <source>
        <strain evidence="4 5">CCBAU 85046</strain>
    </source>
</reference>
<dbReference type="Proteomes" id="UP000248925">
    <property type="component" value="Unassembled WGS sequence"/>
</dbReference>
<evidence type="ECO:0000259" key="3">
    <source>
        <dbReference type="Pfam" id="PF10908"/>
    </source>
</evidence>
<keyword evidence="2" id="KW-0472">Membrane</keyword>
<feature type="transmembrane region" description="Helical" evidence="2">
    <location>
        <begin position="140"/>
        <end position="162"/>
    </location>
</feature>
<evidence type="ECO:0000256" key="2">
    <source>
        <dbReference type="SAM" id="Phobius"/>
    </source>
</evidence>
<dbReference type="AlphaFoldDB" id="A0A2W4CLR8"/>
<evidence type="ECO:0000256" key="1">
    <source>
        <dbReference type="SAM" id="MobiDB-lite"/>
    </source>
</evidence>
<evidence type="ECO:0000313" key="4">
    <source>
        <dbReference type="EMBL" id="PZM13571.1"/>
    </source>
</evidence>
<evidence type="ECO:0000313" key="5">
    <source>
        <dbReference type="Proteomes" id="UP000248925"/>
    </source>
</evidence>
<keyword evidence="5" id="KW-1185">Reference proteome</keyword>
<proteinExistence type="predicted"/>
<feature type="domain" description="Tlde1" evidence="3">
    <location>
        <begin position="479"/>
        <end position="582"/>
    </location>
</feature>
<keyword evidence="2" id="KW-0812">Transmembrane</keyword>
<comment type="caution">
    <text evidence="4">The sequence shown here is derived from an EMBL/GenBank/DDBJ whole genome shotgun (WGS) entry which is preliminary data.</text>
</comment>
<dbReference type="EMBL" id="PCDP01000035">
    <property type="protein sequence ID" value="PZM13571.1"/>
    <property type="molecule type" value="Genomic_DNA"/>
</dbReference>
<gene>
    <name evidence="4" type="ORF">CPY51_11740</name>
</gene>
<dbReference type="OrthoDB" id="9816088at2"/>
<feature type="region of interest" description="Disordered" evidence="1">
    <location>
        <begin position="389"/>
        <end position="427"/>
    </location>
</feature>
<name>A0A2W4CLR8_9HYPH</name>
<dbReference type="InterPro" id="IPR021225">
    <property type="entry name" value="Tlde1_dom"/>
</dbReference>
<keyword evidence="2" id="KW-1133">Transmembrane helix</keyword>
<accession>A0A2W4CLR8</accession>
<organism evidence="4 5">
    <name type="scientific">Rhizobium tubonense</name>
    <dbReference type="NCBI Taxonomy" id="484088"/>
    <lineage>
        <taxon>Bacteria</taxon>
        <taxon>Pseudomonadati</taxon>
        <taxon>Pseudomonadota</taxon>
        <taxon>Alphaproteobacteria</taxon>
        <taxon>Hyphomicrobiales</taxon>
        <taxon>Rhizobiaceae</taxon>
        <taxon>Rhizobium/Agrobacterium group</taxon>
        <taxon>Rhizobium</taxon>
    </lineage>
</organism>
<protein>
    <recommendedName>
        <fullName evidence="3">Tlde1 domain-containing protein</fullName>
    </recommendedName>
</protein>
<dbReference type="Pfam" id="PF10908">
    <property type="entry name" value="Tlde1_dom"/>
    <property type="match status" value="1"/>
</dbReference>